<accession>A0ABT5HXC0</accession>
<evidence type="ECO:0000313" key="2">
    <source>
        <dbReference type="Proteomes" id="UP001214854"/>
    </source>
</evidence>
<dbReference type="EMBL" id="JAQQKX010000014">
    <property type="protein sequence ID" value="MDC7684716.1"/>
    <property type="molecule type" value="Genomic_DNA"/>
</dbReference>
<reference evidence="1 2" key="1">
    <citation type="submission" date="2023-01" db="EMBL/GenBank/DDBJ databases">
        <title>Novel species of the genus Asticcacaulis isolated from rivers.</title>
        <authorList>
            <person name="Lu H."/>
        </authorList>
    </citation>
    <scope>NUCLEOTIDE SEQUENCE [LARGE SCALE GENOMIC DNA]</scope>
    <source>
        <strain evidence="1 2">BYS171W</strain>
    </source>
</reference>
<evidence type="ECO:0000313" key="1">
    <source>
        <dbReference type="EMBL" id="MDC7684716.1"/>
    </source>
</evidence>
<comment type="caution">
    <text evidence="1">The sequence shown here is derived from an EMBL/GenBank/DDBJ whole genome shotgun (WGS) entry which is preliminary data.</text>
</comment>
<organism evidence="1 2">
    <name type="scientific">Asticcacaulis aquaticus</name>
    <dbReference type="NCBI Taxonomy" id="2984212"/>
    <lineage>
        <taxon>Bacteria</taxon>
        <taxon>Pseudomonadati</taxon>
        <taxon>Pseudomonadota</taxon>
        <taxon>Alphaproteobacteria</taxon>
        <taxon>Caulobacterales</taxon>
        <taxon>Caulobacteraceae</taxon>
        <taxon>Asticcacaulis</taxon>
    </lineage>
</organism>
<protein>
    <submittedName>
        <fullName evidence="1">Uncharacterized protein</fullName>
    </submittedName>
</protein>
<keyword evidence="2" id="KW-1185">Reference proteome</keyword>
<gene>
    <name evidence="1" type="ORF">PQU92_15635</name>
</gene>
<sequence length="83" mass="9457">MNWKTETCLGDLDTEAQLEVTCRVCDHMRYELAGELWKRKGFKALYLDEVETRLTCGARKCGGGVRLQIMLDLREEGFVAGMP</sequence>
<dbReference type="Proteomes" id="UP001214854">
    <property type="component" value="Unassembled WGS sequence"/>
</dbReference>
<dbReference type="RefSeq" id="WP_272749186.1">
    <property type="nucleotide sequence ID" value="NZ_JAQQKX010000014.1"/>
</dbReference>
<name>A0ABT5HXC0_9CAUL</name>
<proteinExistence type="predicted"/>